<keyword evidence="3" id="KW-1185">Reference proteome</keyword>
<evidence type="ECO:0000256" key="1">
    <source>
        <dbReference type="SAM" id="MobiDB-lite"/>
    </source>
</evidence>
<organism evidence="2 3">
    <name type="scientific">Nepenthes gracilis</name>
    <name type="common">Slender pitcher plant</name>
    <dbReference type="NCBI Taxonomy" id="150966"/>
    <lineage>
        <taxon>Eukaryota</taxon>
        <taxon>Viridiplantae</taxon>
        <taxon>Streptophyta</taxon>
        <taxon>Embryophyta</taxon>
        <taxon>Tracheophyta</taxon>
        <taxon>Spermatophyta</taxon>
        <taxon>Magnoliopsida</taxon>
        <taxon>eudicotyledons</taxon>
        <taxon>Gunneridae</taxon>
        <taxon>Pentapetalae</taxon>
        <taxon>Caryophyllales</taxon>
        <taxon>Nepenthaceae</taxon>
        <taxon>Nepenthes</taxon>
    </lineage>
</organism>
<feature type="compositionally biased region" description="Low complexity" evidence="1">
    <location>
        <begin position="63"/>
        <end position="81"/>
    </location>
</feature>
<feature type="compositionally biased region" description="Low complexity" evidence="1">
    <location>
        <begin position="11"/>
        <end position="21"/>
    </location>
</feature>
<dbReference type="Proteomes" id="UP001279734">
    <property type="component" value="Unassembled WGS sequence"/>
</dbReference>
<proteinExistence type="predicted"/>
<dbReference type="AlphaFoldDB" id="A0AAD3SNP7"/>
<dbReference type="EMBL" id="BSYO01000013">
    <property type="protein sequence ID" value="GMH14019.1"/>
    <property type="molecule type" value="Genomic_DNA"/>
</dbReference>
<accession>A0AAD3SNP7</accession>
<sequence length="161" mass="16842">MTLQVDDPNDPLDSLDLVPSVHPMGAGPIFPPTHDFSSLDKSFGEIPNGLPLSSCLDEGGMTSSASDPSLSPKSKTSSPKSLRPAPCPDITVKQCPPPIPESMKVASPRAKSNEHQAPAGRVLMFEAVACICSKCFVCLLRHIDVTEGRGAIGGCGGLGYR</sequence>
<name>A0AAD3SNP7_NEPGR</name>
<protein>
    <submittedName>
        <fullName evidence="2">Uncharacterized protein</fullName>
    </submittedName>
</protein>
<reference evidence="2" key="1">
    <citation type="submission" date="2023-05" db="EMBL/GenBank/DDBJ databases">
        <title>Nepenthes gracilis genome sequencing.</title>
        <authorList>
            <person name="Fukushima K."/>
        </authorList>
    </citation>
    <scope>NUCLEOTIDE SEQUENCE</scope>
    <source>
        <strain evidence="2">SING2019-196</strain>
    </source>
</reference>
<comment type="caution">
    <text evidence="2">The sequence shown here is derived from an EMBL/GenBank/DDBJ whole genome shotgun (WGS) entry which is preliminary data.</text>
</comment>
<evidence type="ECO:0000313" key="3">
    <source>
        <dbReference type="Proteomes" id="UP001279734"/>
    </source>
</evidence>
<feature type="region of interest" description="Disordered" evidence="1">
    <location>
        <begin position="1"/>
        <end position="112"/>
    </location>
</feature>
<evidence type="ECO:0000313" key="2">
    <source>
        <dbReference type="EMBL" id="GMH14019.1"/>
    </source>
</evidence>
<gene>
    <name evidence="2" type="ORF">Nepgr_015860</name>
</gene>